<feature type="domain" description="DUF7344" evidence="1">
    <location>
        <begin position="12"/>
        <end position="87"/>
    </location>
</feature>
<dbReference type="InterPro" id="IPR055768">
    <property type="entry name" value="DUF7344"/>
</dbReference>
<organism evidence="2 3">
    <name type="scientific">Halogeometricum luteum</name>
    <dbReference type="NCBI Taxonomy" id="2950537"/>
    <lineage>
        <taxon>Archaea</taxon>
        <taxon>Methanobacteriati</taxon>
        <taxon>Methanobacteriota</taxon>
        <taxon>Stenosarchaea group</taxon>
        <taxon>Halobacteria</taxon>
        <taxon>Halobacteriales</taxon>
        <taxon>Haloferacaceae</taxon>
        <taxon>Halogeometricum</taxon>
    </lineage>
</organism>
<evidence type="ECO:0000259" key="1">
    <source>
        <dbReference type="Pfam" id="PF24035"/>
    </source>
</evidence>
<dbReference type="Pfam" id="PF24035">
    <property type="entry name" value="DUF7344"/>
    <property type="match status" value="1"/>
</dbReference>
<evidence type="ECO:0000313" key="2">
    <source>
        <dbReference type="EMBL" id="MDS0295874.1"/>
    </source>
</evidence>
<name>A0ABU2G504_9EURY</name>
<evidence type="ECO:0000313" key="3">
    <source>
        <dbReference type="Proteomes" id="UP001254813"/>
    </source>
</evidence>
<keyword evidence="3" id="KW-1185">Reference proteome</keyword>
<dbReference type="Proteomes" id="UP001254813">
    <property type="component" value="Unassembled WGS sequence"/>
</dbReference>
<gene>
    <name evidence="2" type="ORF">NDI79_17005</name>
</gene>
<proteinExistence type="predicted"/>
<comment type="caution">
    <text evidence="2">The sequence shown here is derived from an EMBL/GenBank/DDBJ whole genome shotgun (WGS) entry which is preliminary data.</text>
</comment>
<accession>A0ABU2G504</accession>
<dbReference type="InterPro" id="IPR036388">
    <property type="entry name" value="WH-like_DNA-bd_sf"/>
</dbReference>
<protein>
    <recommendedName>
        <fullName evidence="1">DUF7344 domain-containing protein</fullName>
    </recommendedName>
</protein>
<dbReference type="Gene3D" id="1.10.10.10">
    <property type="entry name" value="Winged helix-like DNA-binding domain superfamily/Winged helix DNA-binding domain"/>
    <property type="match status" value="1"/>
</dbReference>
<reference evidence="2 3" key="1">
    <citation type="submission" date="2022-06" db="EMBL/GenBank/DDBJ databases">
        <title>Halogeometricum sp. a new haloarchaeum isolate from saline soil.</title>
        <authorList>
            <person name="Strakova D."/>
            <person name="Galisteo C."/>
            <person name="Sanchez-Porro C."/>
            <person name="Ventosa A."/>
        </authorList>
    </citation>
    <scope>NUCLEOTIDE SEQUENCE [LARGE SCALE GENOMIC DNA]</scope>
    <source>
        <strain evidence="3">S3BR25-2</strain>
    </source>
</reference>
<dbReference type="RefSeq" id="WP_310929845.1">
    <property type="nucleotide sequence ID" value="NZ_JAMQOQ010000005.1"/>
</dbReference>
<dbReference type="EMBL" id="JAMQOQ010000005">
    <property type="protein sequence ID" value="MDS0295874.1"/>
    <property type="molecule type" value="Genomic_DNA"/>
</dbReference>
<sequence length="114" mass="12793">MRTKEPTPDSAFQCLANERRRCVLDYFRNSDGDTASFGDLVDHVIEREGPSSTPDREQVVIDLYHRQLPVLADHGVIDVDGRAERVRYNGDEEIETLLGRGRRGPNVPAGTVDN</sequence>